<gene>
    <name evidence="3" type="ORF">ANCCAN_23210</name>
</gene>
<dbReference type="OrthoDB" id="10267058at2759"/>
<dbReference type="GO" id="GO:0047429">
    <property type="term" value="F:nucleoside triphosphate diphosphatase activity"/>
    <property type="evidence" value="ECO:0007669"/>
    <property type="project" value="InterPro"/>
</dbReference>
<dbReference type="PANTHER" id="PTHR43213:SF5">
    <property type="entry name" value="BIFUNCTIONAL DTTP_UTP PYROPHOSPHATASE_METHYLTRANSFERASE PROTEIN-RELATED"/>
    <property type="match status" value="1"/>
</dbReference>
<proteinExistence type="inferred from homology"/>
<keyword evidence="4" id="KW-1185">Reference proteome</keyword>
<reference evidence="3 4" key="1">
    <citation type="submission" date="2014-10" db="EMBL/GenBank/DDBJ databases">
        <title>Draft genome of the hookworm Ancylostoma caninum.</title>
        <authorList>
            <person name="Mitreva M."/>
        </authorList>
    </citation>
    <scope>NUCLEOTIDE SEQUENCE [LARGE SCALE GENOMIC DNA]</scope>
    <source>
        <strain evidence="3 4">Baltimore</strain>
    </source>
</reference>
<comment type="cofactor">
    <cofactor evidence="1">
        <name>a divalent metal cation</name>
        <dbReference type="ChEBI" id="CHEBI:60240"/>
    </cofactor>
</comment>
<dbReference type="PIRSF" id="PIRSF006305">
    <property type="entry name" value="Maf"/>
    <property type="match status" value="1"/>
</dbReference>
<dbReference type="CDD" id="cd00555">
    <property type="entry name" value="Maf"/>
    <property type="match status" value="1"/>
</dbReference>
<dbReference type="EMBL" id="JOJR01001406">
    <property type="protein sequence ID" value="RCN31017.1"/>
    <property type="molecule type" value="Genomic_DNA"/>
</dbReference>
<sequence>MSTSMAKDDRAPLTPAIVVLASQSPNRLKLMRQMGIHNPLVRISNFEENLPKTLPVREFVEQTALGKLRAVVEEMKKNKERYDVIIASDTVIYFDGEIVGKPANADDAFATLQRLRGREHLVYSGVALAYADGSEEVFSEETRVEFGDYPDRIIKQYVDSGEPLSRAGSYGIQEYGAVFVRGVHGCFSNVVGLPIHRVHSALVAKGIL</sequence>
<dbReference type="STRING" id="29170.A0A368FLH7"/>
<dbReference type="NCBIfam" id="TIGR00172">
    <property type="entry name" value="maf"/>
    <property type="match status" value="1"/>
</dbReference>
<dbReference type="Gene3D" id="3.90.950.10">
    <property type="match status" value="1"/>
</dbReference>
<dbReference type="PANTHER" id="PTHR43213">
    <property type="entry name" value="BIFUNCTIONAL DTTP/UTP PYROPHOSPHATASE/METHYLTRANSFERASE PROTEIN-RELATED"/>
    <property type="match status" value="1"/>
</dbReference>
<dbReference type="Proteomes" id="UP000252519">
    <property type="component" value="Unassembled WGS sequence"/>
</dbReference>
<dbReference type="SUPFAM" id="SSF52972">
    <property type="entry name" value="ITPase-like"/>
    <property type="match status" value="1"/>
</dbReference>
<dbReference type="HAMAP" id="MF_00528">
    <property type="entry name" value="Maf"/>
    <property type="match status" value="1"/>
</dbReference>
<dbReference type="InterPro" id="IPR029001">
    <property type="entry name" value="ITPase-like_fam"/>
</dbReference>
<comment type="caution">
    <text evidence="3">The sequence shown here is derived from an EMBL/GenBank/DDBJ whole genome shotgun (WGS) entry which is preliminary data.</text>
</comment>
<dbReference type="InterPro" id="IPR003697">
    <property type="entry name" value="Maf-like"/>
</dbReference>
<accession>A0A368FLH7</accession>
<evidence type="ECO:0000256" key="1">
    <source>
        <dbReference type="ARBA" id="ARBA00001968"/>
    </source>
</evidence>
<organism evidence="3 4">
    <name type="scientific">Ancylostoma caninum</name>
    <name type="common">Dog hookworm</name>
    <dbReference type="NCBI Taxonomy" id="29170"/>
    <lineage>
        <taxon>Eukaryota</taxon>
        <taxon>Metazoa</taxon>
        <taxon>Ecdysozoa</taxon>
        <taxon>Nematoda</taxon>
        <taxon>Chromadorea</taxon>
        <taxon>Rhabditida</taxon>
        <taxon>Rhabditina</taxon>
        <taxon>Rhabditomorpha</taxon>
        <taxon>Strongyloidea</taxon>
        <taxon>Ancylostomatidae</taxon>
        <taxon>Ancylostomatinae</taxon>
        <taxon>Ancylostoma</taxon>
    </lineage>
</organism>
<name>A0A368FLH7_ANCCA</name>
<evidence type="ECO:0000256" key="2">
    <source>
        <dbReference type="ARBA" id="ARBA00022801"/>
    </source>
</evidence>
<protein>
    <submittedName>
        <fullName evidence="3">Septum formation protein Maf</fullName>
    </submittedName>
</protein>
<evidence type="ECO:0000313" key="4">
    <source>
        <dbReference type="Proteomes" id="UP000252519"/>
    </source>
</evidence>
<dbReference type="Pfam" id="PF02545">
    <property type="entry name" value="Maf"/>
    <property type="match status" value="1"/>
</dbReference>
<keyword evidence="2" id="KW-0378">Hydrolase</keyword>
<evidence type="ECO:0000313" key="3">
    <source>
        <dbReference type="EMBL" id="RCN31017.1"/>
    </source>
</evidence>
<dbReference type="AlphaFoldDB" id="A0A368FLH7"/>